<name>A0A8H7D7I0_9AGAR</name>
<protein>
    <submittedName>
        <fullName evidence="2">BTB domain-containing protein</fullName>
    </submittedName>
</protein>
<evidence type="ECO:0000259" key="1">
    <source>
        <dbReference type="PROSITE" id="PS50097"/>
    </source>
</evidence>
<reference evidence="2" key="1">
    <citation type="submission" date="2020-05" db="EMBL/GenBank/DDBJ databases">
        <title>Mycena genomes resolve the evolution of fungal bioluminescence.</title>
        <authorList>
            <person name="Tsai I.J."/>
        </authorList>
    </citation>
    <scope>NUCLEOTIDE SEQUENCE</scope>
    <source>
        <strain evidence="2">CCC161011</strain>
    </source>
</reference>
<evidence type="ECO:0000313" key="3">
    <source>
        <dbReference type="Proteomes" id="UP000620124"/>
    </source>
</evidence>
<gene>
    <name evidence="2" type="ORF">MVEN_00574200</name>
</gene>
<dbReference type="Proteomes" id="UP000620124">
    <property type="component" value="Unassembled WGS sequence"/>
</dbReference>
<dbReference type="InterPro" id="IPR000210">
    <property type="entry name" value="BTB/POZ_dom"/>
</dbReference>
<accession>A0A8H7D7I0</accession>
<feature type="domain" description="BTB" evidence="1">
    <location>
        <begin position="50"/>
        <end position="121"/>
    </location>
</feature>
<dbReference type="SMART" id="SM00225">
    <property type="entry name" value="BTB"/>
    <property type="match status" value="1"/>
</dbReference>
<dbReference type="SUPFAM" id="SSF54695">
    <property type="entry name" value="POZ domain"/>
    <property type="match status" value="1"/>
</dbReference>
<dbReference type="EMBL" id="JACAZI010000004">
    <property type="protein sequence ID" value="KAF7362277.1"/>
    <property type="molecule type" value="Genomic_DNA"/>
</dbReference>
<dbReference type="Pfam" id="PF00651">
    <property type="entry name" value="BTB"/>
    <property type="match status" value="1"/>
</dbReference>
<keyword evidence="3" id="KW-1185">Reference proteome</keyword>
<dbReference type="CDD" id="cd18186">
    <property type="entry name" value="BTB_POZ_ZBTB_KLHL-like"/>
    <property type="match status" value="1"/>
</dbReference>
<proteinExistence type="predicted"/>
<dbReference type="Gene3D" id="3.30.710.10">
    <property type="entry name" value="Potassium Channel Kv1.1, Chain A"/>
    <property type="match status" value="1"/>
</dbReference>
<organism evidence="2 3">
    <name type="scientific">Mycena venus</name>
    <dbReference type="NCBI Taxonomy" id="2733690"/>
    <lineage>
        <taxon>Eukaryota</taxon>
        <taxon>Fungi</taxon>
        <taxon>Dikarya</taxon>
        <taxon>Basidiomycota</taxon>
        <taxon>Agaricomycotina</taxon>
        <taxon>Agaricomycetes</taxon>
        <taxon>Agaricomycetidae</taxon>
        <taxon>Agaricales</taxon>
        <taxon>Marasmiineae</taxon>
        <taxon>Mycenaceae</taxon>
        <taxon>Mycena</taxon>
    </lineage>
</organism>
<dbReference type="OrthoDB" id="3217871at2759"/>
<sequence>MASPPPKRQRTDEGIEEVLCLHTTRSSFFEVDIDVQDEPITRSSIWYDDGSVVLQAEHHQFRVHWSVLTHHSSFFRDMRGLPQPPDQPSVDGCPIVELQDVVADVEHLLKALYNPTFLLQKALPLPVLSALIRLCKKYDFRDMLESTVDRLTFENPTTLDAFDALTPDGAQYKTTRILHYPGVMYDMLTVARENNIQSALPCAYFRAVLYGNKRLFDGVGQGVYLTPVDQRRCILGREALLRVQAQDGYTFGWLHSADGNCTDPARCNTVTINILRKTSLDLYVLSRPSGGHSGRCPSCHQHRQDSWNAGRKRIWEELPSFFELRPWSELTNDL</sequence>
<dbReference type="PROSITE" id="PS50097">
    <property type="entry name" value="BTB"/>
    <property type="match status" value="1"/>
</dbReference>
<dbReference type="InterPro" id="IPR011333">
    <property type="entry name" value="SKP1/BTB/POZ_sf"/>
</dbReference>
<evidence type="ECO:0000313" key="2">
    <source>
        <dbReference type="EMBL" id="KAF7362277.1"/>
    </source>
</evidence>
<dbReference type="AlphaFoldDB" id="A0A8H7D7I0"/>
<comment type="caution">
    <text evidence="2">The sequence shown here is derived from an EMBL/GenBank/DDBJ whole genome shotgun (WGS) entry which is preliminary data.</text>
</comment>